<evidence type="ECO:0000256" key="9">
    <source>
        <dbReference type="ARBA" id="ARBA00023012"/>
    </source>
</evidence>
<dbReference type="PANTHER" id="PTHR45436:SF15">
    <property type="entry name" value="SENSOR HISTIDINE KINASE CUSS"/>
    <property type="match status" value="1"/>
</dbReference>
<keyword evidence="15" id="KW-1185">Reference proteome</keyword>
<evidence type="ECO:0000256" key="2">
    <source>
        <dbReference type="ARBA" id="ARBA00004141"/>
    </source>
</evidence>
<name>A0A2M6U8U9_9BRAD</name>
<keyword evidence="4" id="KW-0597">Phosphoprotein</keyword>
<dbReference type="InterPro" id="IPR003594">
    <property type="entry name" value="HATPase_dom"/>
</dbReference>
<evidence type="ECO:0000256" key="5">
    <source>
        <dbReference type="ARBA" id="ARBA00022679"/>
    </source>
</evidence>
<dbReference type="InterPro" id="IPR003661">
    <property type="entry name" value="HisK_dim/P_dom"/>
</dbReference>
<evidence type="ECO:0000256" key="3">
    <source>
        <dbReference type="ARBA" id="ARBA00012438"/>
    </source>
</evidence>
<dbReference type="InterPro" id="IPR005467">
    <property type="entry name" value="His_kinase_dom"/>
</dbReference>
<feature type="domain" description="HAMP" evidence="13">
    <location>
        <begin position="196"/>
        <end position="249"/>
    </location>
</feature>
<dbReference type="CDD" id="cd00082">
    <property type="entry name" value="HisKA"/>
    <property type="match status" value="1"/>
</dbReference>
<dbReference type="SUPFAM" id="SSF55874">
    <property type="entry name" value="ATPase domain of HSP90 chaperone/DNA topoisomerase II/histidine kinase"/>
    <property type="match status" value="1"/>
</dbReference>
<dbReference type="CDD" id="cd00075">
    <property type="entry name" value="HATPase"/>
    <property type="match status" value="1"/>
</dbReference>
<dbReference type="AlphaFoldDB" id="A0A2M6U8U9"/>
<evidence type="ECO:0000313" key="14">
    <source>
        <dbReference type="EMBL" id="PIT01005.1"/>
    </source>
</evidence>
<evidence type="ECO:0000256" key="11">
    <source>
        <dbReference type="SAM" id="Phobius"/>
    </source>
</evidence>
<comment type="caution">
    <text evidence="14">The sequence shown here is derived from an EMBL/GenBank/DDBJ whole genome shotgun (WGS) entry which is preliminary data.</text>
</comment>
<dbReference type="InterPro" id="IPR004358">
    <property type="entry name" value="Sig_transdc_His_kin-like_C"/>
</dbReference>
<dbReference type="GO" id="GO:0005886">
    <property type="term" value="C:plasma membrane"/>
    <property type="evidence" value="ECO:0007669"/>
    <property type="project" value="TreeGrafter"/>
</dbReference>
<protein>
    <recommendedName>
        <fullName evidence="3">histidine kinase</fullName>
        <ecNumber evidence="3">2.7.13.3</ecNumber>
    </recommendedName>
</protein>
<keyword evidence="7 14" id="KW-0418">Kinase</keyword>
<organism evidence="14 15">
    <name type="scientific">Bradyrhizobium nitroreducens</name>
    <dbReference type="NCBI Taxonomy" id="709803"/>
    <lineage>
        <taxon>Bacteria</taxon>
        <taxon>Pseudomonadati</taxon>
        <taxon>Pseudomonadota</taxon>
        <taxon>Alphaproteobacteria</taxon>
        <taxon>Hyphomicrobiales</taxon>
        <taxon>Nitrobacteraceae</taxon>
        <taxon>Bradyrhizobium</taxon>
    </lineage>
</organism>
<dbReference type="PRINTS" id="PR00344">
    <property type="entry name" value="BCTRLSENSOR"/>
</dbReference>
<feature type="transmembrane region" description="Helical" evidence="11">
    <location>
        <begin position="20"/>
        <end position="42"/>
    </location>
</feature>
<dbReference type="PROSITE" id="PS50885">
    <property type="entry name" value="HAMP"/>
    <property type="match status" value="1"/>
</dbReference>
<dbReference type="Pfam" id="PF02518">
    <property type="entry name" value="HATPase_c"/>
    <property type="match status" value="1"/>
</dbReference>
<dbReference type="SMART" id="SM00387">
    <property type="entry name" value="HATPase_c"/>
    <property type="match status" value="1"/>
</dbReference>
<keyword evidence="10 11" id="KW-0472">Membrane</keyword>
<dbReference type="InterPro" id="IPR050428">
    <property type="entry name" value="TCS_sensor_his_kinase"/>
</dbReference>
<comment type="subcellular location">
    <subcellularLocation>
        <location evidence="2">Membrane</location>
        <topology evidence="2">Multi-pass membrane protein</topology>
    </subcellularLocation>
</comment>
<dbReference type="Gene3D" id="3.30.565.10">
    <property type="entry name" value="Histidine kinase-like ATPase, C-terminal domain"/>
    <property type="match status" value="1"/>
</dbReference>
<reference evidence="14 15" key="1">
    <citation type="submission" date="2015-06" db="EMBL/GenBank/DDBJ databases">
        <title>Comparative genome analysis of nirS-carrying Bradyrhizobium sp. strains.</title>
        <authorList>
            <person name="Ishii S."/>
            <person name="Jang J."/>
            <person name="Nishizawa T."/>
            <person name="Senoo K."/>
        </authorList>
    </citation>
    <scope>NUCLEOTIDE SEQUENCE [LARGE SCALE GENOMIC DNA]</scope>
    <source>
        <strain evidence="14 15">TSA1</strain>
    </source>
</reference>
<proteinExistence type="predicted"/>
<dbReference type="GO" id="GO:0000155">
    <property type="term" value="F:phosphorelay sensor kinase activity"/>
    <property type="evidence" value="ECO:0007669"/>
    <property type="project" value="InterPro"/>
</dbReference>
<dbReference type="PROSITE" id="PS50109">
    <property type="entry name" value="HIS_KIN"/>
    <property type="match status" value="1"/>
</dbReference>
<comment type="catalytic activity">
    <reaction evidence="1">
        <text>ATP + protein L-histidine = ADP + protein N-phospho-L-histidine.</text>
        <dbReference type="EC" id="2.7.13.3"/>
    </reaction>
</comment>
<evidence type="ECO:0000256" key="7">
    <source>
        <dbReference type="ARBA" id="ARBA00022777"/>
    </source>
</evidence>
<evidence type="ECO:0000259" key="13">
    <source>
        <dbReference type="PROSITE" id="PS50885"/>
    </source>
</evidence>
<dbReference type="Gene3D" id="1.10.287.130">
    <property type="match status" value="1"/>
</dbReference>
<dbReference type="RefSeq" id="WP_100176225.1">
    <property type="nucleotide sequence ID" value="NZ_LFJC01000003.1"/>
</dbReference>
<keyword evidence="9" id="KW-0902">Two-component regulatory system</keyword>
<dbReference type="PANTHER" id="PTHR45436">
    <property type="entry name" value="SENSOR HISTIDINE KINASE YKOH"/>
    <property type="match status" value="1"/>
</dbReference>
<dbReference type="InterPro" id="IPR036097">
    <property type="entry name" value="HisK_dim/P_sf"/>
</dbReference>
<keyword evidence="5" id="KW-0808">Transferase</keyword>
<evidence type="ECO:0000256" key="4">
    <source>
        <dbReference type="ARBA" id="ARBA00022553"/>
    </source>
</evidence>
<evidence type="ECO:0000259" key="12">
    <source>
        <dbReference type="PROSITE" id="PS50109"/>
    </source>
</evidence>
<feature type="transmembrane region" description="Helical" evidence="11">
    <location>
        <begin position="174"/>
        <end position="198"/>
    </location>
</feature>
<evidence type="ECO:0000256" key="6">
    <source>
        <dbReference type="ARBA" id="ARBA00022692"/>
    </source>
</evidence>
<dbReference type="EMBL" id="LFJC01000003">
    <property type="protein sequence ID" value="PIT01005.1"/>
    <property type="molecule type" value="Genomic_DNA"/>
</dbReference>
<dbReference type="SMART" id="SM00388">
    <property type="entry name" value="HisKA"/>
    <property type="match status" value="1"/>
</dbReference>
<evidence type="ECO:0000313" key="15">
    <source>
        <dbReference type="Proteomes" id="UP000228930"/>
    </source>
</evidence>
<evidence type="ECO:0000256" key="10">
    <source>
        <dbReference type="ARBA" id="ARBA00023136"/>
    </source>
</evidence>
<evidence type="ECO:0000256" key="1">
    <source>
        <dbReference type="ARBA" id="ARBA00000085"/>
    </source>
</evidence>
<gene>
    <name evidence="14" type="ORF">TSA1_09735</name>
</gene>
<dbReference type="InterPro" id="IPR036890">
    <property type="entry name" value="HATPase_C_sf"/>
</dbReference>
<accession>A0A2M6U8U9</accession>
<dbReference type="Proteomes" id="UP000228930">
    <property type="component" value="Unassembled WGS sequence"/>
</dbReference>
<sequence>MTNSDANRFGLSRIFRSITLTAATLIGVVTTIMLLCAAALLIRLGGDDDGTWAAANVANTLAAATARNDQGQLIITPTPKLQEIISEFPSFWYVVSDRTSEVSAGPVPKWRPKKSEPQRNGTSFFAYAIDGDTRKLKRITASRDTPVGEIWIETGGVAFTARQLMLGTLSEATIVMLPILLMLMTTALAALVFVPALIARPVRAVAAAAETIDGVPDGRRLPEENAPTELLPLVLAFNRALSRIDNASKLQRNFLSNAAHELRTPLTNARTALEQIPDAALRARVVAENEKLSAIITMFLQLARISMEPSELTEVDLVALTRRIAVEHVPMALKNGTNIVFTEPGHPVPVLGSETAVAIALSNLIRNAILHAESDRPVLVEVSEPARICVIDHGPGLGFFNPNVSFEPFKRGNTAAQGMGLGLSIVSQVVATHNGSVRMQETPGGGATVELIFPAMRDHPERSERGTVQRKPGAT</sequence>
<dbReference type="Pfam" id="PF00512">
    <property type="entry name" value="HisKA"/>
    <property type="match status" value="1"/>
</dbReference>
<keyword evidence="8 11" id="KW-1133">Transmembrane helix</keyword>
<dbReference type="SUPFAM" id="SSF47384">
    <property type="entry name" value="Homodimeric domain of signal transducing histidine kinase"/>
    <property type="match status" value="1"/>
</dbReference>
<evidence type="ECO:0000256" key="8">
    <source>
        <dbReference type="ARBA" id="ARBA00022989"/>
    </source>
</evidence>
<feature type="domain" description="Histidine kinase" evidence="12">
    <location>
        <begin position="257"/>
        <end position="457"/>
    </location>
</feature>
<dbReference type="EC" id="2.7.13.3" evidence="3"/>
<keyword evidence="6 11" id="KW-0812">Transmembrane</keyword>
<dbReference type="InterPro" id="IPR003660">
    <property type="entry name" value="HAMP_dom"/>
</dbReference>